<gene>
    <name evidence="1" type="ORF">JI435_419610</name>
</gene>
<evidence type="ECO:0000313" key="2">
    <source>
        <dbReference type="Proteomes" id="UP000663193"/>
    </source>
</evidence>
<dbReference type="EMBL" id="CP069037">
    <property type="protein sequence ID" value="QRD03481.1"/>
    <property type="molecule type" value="Genomic_DNA"/>
</dbReference>
<proteinExistence type="predicted"/>
<organism evidence="1 2">
    <name type="scientific">Phaeosphaeria nodorum (strain SN15 / ATCC MYA-4574 / FGSC 10173)</name>
    <name type="common">Glume blotch fungus</name>
    <name type="synonym">Parastagonospora nodorum</name>
    <dbReference type="NCBI Taxonomy" id="321614"/>
    <lineage>
        <taxon>Eukaryota</taxon>
        <taxon>Fungi</taxon>
        <taxon>Dikarya</taxon>
        <taxon>Ascomycota</taxon>
        <taxon>Pezizomycotina</taxon>
        <taxon>Dothideomycetes</taxon>
        <taxon>Pleosporomycetidae</taxon>
        <taxon>Pleosporales</taxon>
        <taxon>Pleosporineae</taxon>
        <taxon>Phaeosphaeriaceae</taxon>
        <taxon>Parastagonospora</taxon>
    </lineage>
</organism>
<evidence type="ECO:0000313" key="1">
    <source>
        <dbReference type="EMBL" id="QRD03481.1"/>
    </source>
</evidence>
<accession>A0A7U2FDW1</accession>
<reference evidence="2" key="1">
    <citation type="journal article" date="2021" name="BMC Genomics">
        <title>Chromosome-level genome assembly and manually-curated proteome of model necrotroph Parastagonospora nodorum Sn15 reveals a genome-wide trove of candidate effector homologs, and redundancy of virulence-related functions within an accessory chromosome.</title>
        <authorList>
            <person name="Bertazzoni S."/>
            <person name="Jones D.A.B."/>
            <person name="Phan H.T."/>
            <person name="Tan K.-C."/>
            <person name="Hane J.K."/>
        </authorList>
    </citation>
    <scope>NUCLEOTIDE SEQUENCE [LARGE SCALE GENOMIC DNA]</scope>
    <source>
        <strain evidence="2">SN15 / ATCC MYA-4574 / FGSC 10173)</strain>
    </source>
</reference>
<name>A0A7U2FDW1_PHANO</name>
<dbReference type="VEuPathDB" id="FungiDB:JI435_419610"/>
<sequence>MFHDATTQPCISHDSTMLAGILTGQLATGTVLVCVCKFHN</sequence>
<dbReference type="Proteomes" id="UP000663193">
    <property type="component" value="Chromosome 15"/>
</dbReference>
<dbReference type="AlphaFoldDB" id="A0A7U2FDW1"/>
<protein>
    <submittedName>
        <fullName evidence="1">Uncharacterized protein</fullName>
    </submittedName>
</protein>
<keyword evidence="2" id="KW-1185">Reference proteome</keyword>